<feature type="transmembrane region" description="Helical" evidence="2">
    <location>
        <begin position="12"/>
        <end position="34"/>
    </location>
</feature>
<feature type="region of interest" description="Disordered" evidence="1">
    <location>
        <begin position="52"/>
        <end position="81"/>
    </location>
</feature>
<protein>
    <recommendedName>
        <fullName evidence="5">MalT-like TPR region domain-containing protein</fullName>
    </recommendedName>
</protein>
<evidence type="ECO:0008006" key="5">
    <source>
        <dbReference type="Google" id="ProtNLM"/>
    </source>
</evidence>
<dbReference type="InterPro" id="IPR011990">
    <property type="entry name" value="TPR-like_helical_dom_sf"/>
</dbReference>
<keyword evidence="2" id="KW-1133">Transmembrane helix</keyword>
<feature type="compositionally biased region" description="Polar residues" evidence="1">
    <location>
        <begin position="301"/>
        <end position="312"/>
    </location>
</feature>
<evidence type="ECO:0000313" key="4">
    <source>
        <dbReference type="EMBL" id="CAE2325181.1"/>
    </source>
</evidence>
<dbReference type="EMBL" id="HBKN01037989">
    <property type="protein sequence ID" value="CAE2325181.1"/>
    <property type="molecule type" value="Transcribed_RNA"/>
</dbReference>
<dbReference type="EMBL" id="HBKN01037988">
    <property type="protein sequence ID" value="CAE2325176.1"/>
    <property type="molecule type" value="Transcribed_RNA"/>
</dbReference>
<evidence type="ECO:0000256" key="2">
    <source>
        <dbReference type="SAM" id="Phobius"/>
    </source>
</evidence>
<evidence type="ECO:0000256" key="1">
    <source>
        <dbReference type="SAM" id="MobiDB-lite"/>
    </source>
</evidence>
<feature type="region of interest" description="Disordered" evidence="1">
    <location>
        <begin position="301"/>
        <end position="323"/>
    </location>
</feature>
<dbReference type="AlphaFoldDB" id="A0A6U6C694"/>
<evidence type="ECO:0000313" key="3">
    <source>
        <dbReference type="EMBL" id="CAE2325176.1"/>
    </source>
</evidence>
<keyword evidence="2" id="KW-0472">Membrane</keyword>
<feature type="compositionally biased region" description="Basic and acidic residues" evidence="1">
    <location>
        <begin position="72"/>
        <end position="81"/>
    </location>
</feature>
<dbReference type="Gene3D" id="1.25.40.10">
    <property type="entry name" value="Tetratricopeptide repeat domain"/>
    <property type="match status" value="1"/>
</dbReference>
<sequence length="323" mass="36072">MVTLGLPYALGVHASSLTILVFVMVTFGIGYWVLRFWIENYEDEFSHTKSYRRSSRSKNEVSDNTGASQHAESSKEVEGKVMDDVSKRGSFDGRRGSVYSSSIDPVTLLEIKSLKESIAHALATGDKELECMSSIMLADKCLSVLELERAVRASMQALEIARHCQDPFMEGRAHEILARVYLHQNQHDLASKYANNVLNISKMIQNKKLEGEACAILVQCLLHCTDSSKNQGSDRKTWRQSSSNVVGSSFRSRNSVGSSNVDRFQKSTLHGRLTRQAKAEEGITRALSNANEVEFVRKDSACSTNSDQNNPEMPNMFVRRSSF</sequence>
<reference evidence="3" key="1">
    <citation type="submission" date="2021-01" db="EMBL/GenBank/DDBJ databases">
        <authorList>
            <person name="Corre E."/>
            <person name="Pelletier E."/>
            <person name="Niang G."/>
            <person name="Scheremetjew M."/>
            <person name="Finn R."/>
            <person name="Kale V."/>
            <person name="Holt S."/>
            <person name="Cochrane G."/>
            <person name="Meng A."/>
            <person name="Brown T."/>
            <person name="Cohen L."/>
        </authorList>
    </citation>
    <scope>NUCLEOTIDE SEQUENCE</scope>
    <source>
        <strain evidence="3">CCMP 2712</strain>
    </source>
</reference>
<accession>A0A6U6C694</accession>
<gene>
    <name evidence="3" type="ORF">GTHE00462_LOCUS29770</name>
    <name evidence="4" type="ORF">GTHE00462_LOCUS29771</name>
</gene>
<proteinExistence type="predicted"/>
<feature type="compositionally biased region" description="Polar residues" evidence="1">
    <location>
        <begin position="62"/>
        <end position="71"/>
    </location>
</feature>
<keyword evidence="2" id="KW-0812">Transmembrane</keyword>
<name>A0A6U6C694_GUITH</name>
<dbReference type="SUPFAM" id="SSF48452">
    <property type="entry name" value="TPR-like"/>
    <property type="match status" value="1"/>
</dbReference>
<organism evidence="3">
    <name type="scientific">Guillardia theta</name>
    <name type="common">Cryptophyte</name>
    <name type="synonym">Cryptomonas phi</name>
    <dbReference type="NCBI Taxonomy" id="55529"/>
    <lineage>
        <taxon>Eukaryota</taxon>
        <taxon>Cryptophyceae</taxon>
        <taxon>Pyrenomonadales</taxon>
        <taxon>Geminigeraceae</taxon>
        <taxon>Guillardia</taxon>
    </lineage>
</organism>